<name>A0A4Y2AE05_ARAVE</name>
<dbReference type="AlphaFoldDB" id="A0A4Y2AE05"/>
<reference evidence="1 2" key="1">
    <citation type="journal article" date="2019" name="Sci. Rep.">
        <title>Orb-weaving spider Araneus ventricosus genome elucidates the spidroin gene catalogue.</title>
        <authorList>
            <person name="Kono N."/>
            <person name="Nakamura H."/>
            <person name="Ohtoshi R."/>
            <person name="Moran D.A.P."/>
            <person name="Shinohara A."/>
            <person name="Yoshida Y."/>
            <person name="Fujiwara M."/>
            <person name="Mori M."/>
            <person name="Tomita M."/>
            <person name="Arakawa K."/>
        </authorList>
    </citation>
    <scope>NUCLEOTIDE SEQUENCE [LARGE SCALE GENOMIC DNA]</scope>
</reference>
<keyword evidence="2" id="KW-1185">Reference proteome</keyword>
<evidence type="ECO:0000313" key="1">
    <source>
        <dbReference type="EMBL" id="GBL78091.1"/>
    </source>
</evidence>
<comment type="caution">
    <text evidence="1">The sequence shown here is derived from an EMBL/GenBank/DDBJ whole genome shotgun (WGS) entry which is preliminary data.</text>
</comment>
<organism evidence="1 2">
    <name type="scientific">Araneus ventricosus</name>
    <name type="common">Orbweaver spider</name>
    <name type="synonym">Epeira ventricosa</name>
    <dbReference type="NCBI Taxonomy" id="182803"/>
    <lineage>
        <taxon>Eukaryota</taxon>
        <taxon>Metazoa</taxon>
        <taxon>Ecdysozoa</taxon>
        <taxon>Arthropoda</taxon>
        <taxon>Chelicerata</taxon>
        <taxon>Arachnida</taxon>
        <taxon>Araneae</taxon>
        <taxon>Araneomorphae</taxon>
        <taxon>Entelegynae</taxon>
        <taxon>Araneoidea</taxon>
        <taxon>Araneidae</taxon>
        <taxon>Araneus</taxon>
    </lineage>
</organism>
<evidence type="ECO:0000313" key="2">
    <source>
        <dbReference type="Proteomes" id="UP000499080"/>
    </source>
</evidence>
<protein>
    <submittedName>
        <fullName evidence="1">Uncharacterized protein</fullName>
    </submittedName>
</protein>
<dbReference type="Proteomes" id="UP000499080">
    <property type="component" value="Unassembled WGS sequence"/>
</dbReference>
<sequence>MMEVLRDELVSYVSSAIIEFRSPKPQLPQALRAPSPVDDEFHLVAFSLSGTFTWTPFHSIWSASYQNEYPKRIGLMWWKSLEIQSLSFLIWRILS</sequence>
<dbReference type="EMBL" id="BGPR01000014">
    <property type="protein sequence ID" value="GBL78091.1"/>
    <property type="molecule type" value="Genomic_DNA"/>
</dbReference>
<proteinExistence type="predicted"/>
<accession>A0A4Y2AE05</accession>
<gene>
    <name evidence="1" type="ORF">AVEN_143386_1</name>
</gene>